<sequence length="95" mass="10964">MDRFDHNSCSISSRCLSLLFVIEVLPTAIFLVFSRLTPRSASPWSEIRNIFFSTTRSLSSKPLDKKAPDFVFYAPRLRIKQAQSWRCVWVTTSCT</sequence>
<evidence type="ECO:0000313" key="2">
    <source>
        <dbReference type="Proteomes" id="UP001057452"/>
    </source>
</evidence>
<proteinExistence type="predicted"/>
<gene>
    <name evidence="1" type="ORF">KUCAC02_000946</name>
</gene>
<dbReference type="Proteomes" id="UP001057452">
    <property type="component" value="Chromosome 2"/>
</dbReference>
<accession>A0ACB9XVS7</accession>
<keyword evidence="2" id="KW-1185">Reference proteome</keyword>
<dbReference type="EMBL" id="CM043786">
    <property type="protein sequence ID" value="KAI4831404.1"/>
    <property type="molecule type" value="Genomic_DNA"/>
</dbReference>
<name>A0ACB9XVS7_CHAAC</name>
<protein>
    <submittedName>
        <fullName evidence="1">Uncharacterized protein</fullName>
    </submittedName>
</protein>
<reference evidence="1" key="1">
    <citation type="submission" date="2022-05" db="EMBL/GenBank/DDBJ databases">
        <title>Chromosome-level genome of Chaenocephalus aceratus.</title>
        <authorList>
            <person name="Park H."/>
        </authorList>
    </citation>
    <scope>NUCLEOTIDE SEQUENCE</scope>
    <source>
        <strain evidence="1">KU_202001</strain>
    </source>
</reference>
<evidence type="ECO:0000313" key="1">
    <source>
        <dbReference type="EMBL" id="KAI4831404.1"/>
    </source>
</evidence>
<organism evidence="1 2">
    <name type="scientific">Chaenocephalus aceratus</name>
    <name type="common">Blackfin icefish</name>
    <name type="synonym">Chaenichthys aceratus</name>
    <dbReference type="NCBI Taxonomy" id="36190"/>
    <lineage>
        <taxon>Eukaryota</taxon>
        <taxon>Metazoa</taxon>
        <taxon>Chordata</taxon>
        <taxon>Craniata</taxon>
        <taxon>Vertebrata</taxon>
        <taxon>Euteleostomi</taxon>
        <taxon>Actinopterygii</taxon>
        <taxon>Neopterygii</taxon>
        <taxon>Teleostei</taxon>
        <taxon>Neoteleostei</taxon>
        <taxon>Acanthomorphata</taxon>
        <taxon>Eupercaria</taxon>
        <taxon>Perciformes</taxon>
        <taxon>Notothenioidei</taxon>
        <taxon>Channichthyidae</taxon>
        <taxon>Chaenocephalus</taxon>
    </lineage>
</organism>
<comment type="caution">
    <text evidence="1">The sequence shown here is derived from an EMBL/GenBank/DDBJ whole genome shotgun (WGS) entry which is preliminary data.</text>
</comment>